<reference evidence="3" key="1">
    <citation type="submission" date="2018-10" db="EMBL/GenBank/DDBJ databases">
        <title>Hidden diversity of soil giant viruses.</title>
        <authorList>
            <person name="Schulz F."/>
            <person name="Alteio L."/>
            <person name="Goudeau D."/>
            <person name="Ryan E.M."/>
            <person name="Malmstrom R.R."/>
            <person name="Blanchard J."/>
            <person name="Woyke T."/>
        </authorList>
    </citation>
    <scope>NUCLEOTIDE SEQUENCE</scope>
    <source>
        <strain evidence="3">SAV1</strain>
    </source>
</reference>
<keyword evidence="3" id="KW-0547">Nucleotide-binding</keyword>
<evidence type="ECO:0000259" key="2">
    <source>
        <dbReference type="Pfam" id="PF08706"/>
    </source>
</evidence>
<evidence type="ECO:0000256" key="1">
    <source>
        <dbReference type="ARBA" id="ARBA00022801"/>
    </source>
</evidence>
<keyword evidence="1" id="KW-0378">Hydrolase</keyword>
<sequence length="403" mass="48190">MEQDLLTIDGVVKFFINRLEGNYICSDVEENMWHEFRNHSWKNIYIFQKYWEICSEISRLLQNIISDLSLGQFCQDNDTRLYIDTRAQMRMLNNSAYKLLVVRKCAELLYDSDFIKKLDNNINLICFENGVYDLSTNTFRDGKSEDYVSCHIYYRYDQTKQKNSGLNEFFRKIQPDKPMRKYLKKILSNTLSDTKEKKSYIFLGDKSCGTTAILNLLKKTLGDGLHGNIFPTQISLFMETDCLENLVYAEKYHPIFGKIIIVPFTNILPDINDINFKEWLPYMMNKMLKYHKMDDFKYPQQVAEITKEYYTMYTNIRLQKEIKHNIKRECGNIVSQKMYAEELHEILQKKYFVFMNASWFEKYAKRGIYNCGNLKCSLILYYLEQESDFSQWYRKSENVFEGY</sequence>
<keyword evidence="3" id="KW-0067">ATP-binding</keyword>
<name>A0A3G5AE97_9VIRU</name>
<dbReference type="PANTHER" id="PTHR35372:SF2">
    <property type="entry name" value="SF3 HELICASE DOMAIN-CONTAINING PROTEIN"/>
    <property type="match status" value="1"/>
</dbReference>
<organism evidence="3">
    <name type="scientific">Satyrvirus sp</name>
    <dbReference type="NCBI Taxonomy" id="2487771"/>
    <lineage>
        <taxon>Viruses</taxon>
        <taxon>Varidnaviria</taxon>
        <taxon>Bamfordvirae</taxon>
        <taxon>Nucleocytoviricota</taxon>
        <taxon>Megaviricetes</taxon>
        <taxon>Imitervirales</taxon>
        <taxon>Mimiviridae</taxon>
        <taxon>Megamimivirinae</taxon>
    </lineage>
</organism>
<dbReference type="Pfam" id="PF08706">
    <property type="entry name" value="D5_N"/>
    <property type="match status" value="1"/>
</dbReference>
<dbReference type="InterPro" id="IPR014818">
    <property type="entry name" value="Phage/plasmid_primase_P4_C"/>
</dbReference>
<dbReference type="InterPro" id="IPR051620">
    <property type="entry name" value="ORF904-like_C"/>
</dbReference>
<dbReference type="GO" id="GO:0004386">
    <property type="term" value="F:helicase activity"/>
    <property type="evidence" value="ECO:0007669"/>
    <property type="project" value="UniProtKB-KW"/>
</dbReference>
<dbReference type="GO" id="GO:0016787">
    <property type="term" value="F:hydrolase activity"/>
    <property type="evidence" value="ECO:0007669"/>
    <property type="project" value="UniProtKB-KW"/>
</dbReference>
<accession>A0A3G5AE97</accession>
<gene>
    <name evidence="3" type="ORF">Satyrvirus22_10</name>
</gene>
<protein>
    <submittedName>
        <fullName evidence="3">Putative helicase</fullName>
    </submittedName>
</protein>
<keyword evidence="3" id="KW-0347">Helicase</keyword>
<dbReference type="EMBL" id="MK072458">
    <property type="protein sequence ID" value="AYV85546.1"/>
    <property type="molecule type" value="Genomic_DNA"/>
</dbReference>
<feature type="domain" description="Bacteriophage/plasmid primase P4 C-terminal" evidence="2">
    <location>
        <begin position="21"/>
        <end position="173"/>
    </location>
</feature>
<evidence type="ECO:0000313" key="3">
    <source>
        <dbReference type="EMBL" id="AYV85546.1"/>
    </source>
</evidence>
<dbReference type="PANTHER" id="PTHR35372">
    <property type="entry name" value="ATP BINDING PROTEIN-RELATED"/>
    <property type="match status" value="1"/>
</dbReference>
<proteinExistence type="predicted"/>